<name>A0A8S5MPZ2_9CAUD</name>
<organism evidence="2">
    <name type="scientific">Podoviridae sp. ctUS21</name>
    <dbReference type="NCBI Taxonomy" id="2826557"/>
    <lineage>
        <taxon>Viruses</taxon>
        <taxon>Duplodnaviria</taxon>
        <taxon>Heunggongvirae</taxon>
        <taxon>Uroviricota</taxon>
        <taxon>Caudoviricetes</taxon>
    </lineage>
</organism>
<protein>
    <submittedName>
        <fullName evidence="2">Uncharacterized protein</fullName>
    </submittedName>
</protein>
<sequence>MRLDNYKELASAQGKEMIKQIDHHLAEIKSNHEAWAKEFEAAEKARREEEKEWQKFYWEVYTEDTAWWKSTIMFALNGIQLWALTEQYKQQKEIADRTFDLANRQLKIAESMYDQYKAQFQPHETALGGQINGYFASPYKPQYKAAGGRMMATARLQMVGKRREVLMCASQYCTGATRSALNELISTEAKLISAGMNSAVKYENSRADRMENKWLQARLAMVQAGRGLAGQGLEGANAAAKAFASFGADPGAALSSLLGTAAYTIGGLISAPTRPQYSPSGGSYGTIYRPSTKVAVNTTPKTSRTY</sequence>
<evidence type="ECO:0000313" key="2">
    <source>
        <dbReference type="EMBL" id="DAD84401.1"/>
    </source>
</evidence>
<accession>A0A8S5MPZ2</accession>
<evidence type="ECO:0000256" key="1">
    <source>
        <dbReference type="SAM" id="Coils"/>
    </source>
</evidence>
<dbReference type="EMBL" id="BK014959">
    <property type="protein sequence ID" value="DAD84401.1"/>
    <property type="molecule type" value="Genomic_DNA"/>
</dbReference>
<feature type="coiled-coil region" evidence="1">
    <location>
        <begin position="25"/>
        <end position="52"/>
    </location>
</feature>
<keyword evidence="1" id="KW-0175">Coiled coil</keyword>
<proteinExistence type="predicted"/>
<reference evidence="2" key="1">
    <citation type="journal article" date="2021" name="Proc. Natl. Acad. Sci. U.S.A.">
        <title>A Catalog of Tens of Thousands of Viruses from Human Metagenomes Reveals Hidden Associations with Chronic Diseases.</title>
        <authorList>
            <person name="Tisza M.J."/>
            <person name="Buck C.B."/>
        </authorList>
    </citation>
    <scope>NUCLEOTIDE SEQUENCE</scope>
    <source>
        <strain evidence="2">CtUS21</strain>
    </source>
</reference>